<dbReference type="RefSeq" id="WP_265617691.1">
    <property type="nucleotide sequence ID" value="NZ_JAPFRD010000011.1"/>
</dbReference>
<dbReference type="EMBL" id="JAPFRD010000011">
    <property type="protein sequence ID" value="MCW8108941.1"/>
    <property type="molecule type" value="Genomic_DNA"/>
</dbReference>
<comment type="caution">
    <text evidence="2">The sequence shown here is derived from an EMBL/GenBank/DDBJ whole genome shotgun (WGS) entry which is preliminary data.</text>
</comment>
<keyword evidence="1" id="KW-0812">Transmembrane</keyword>
<sequence>MSFERLQTHQHLVAGSDLDVSYDRFTTKFELKVDGSAVYSKYLLFWPKHNAVIQIHSKPYSLNVYWFLLWGAKLKNAHTVIIKELLPKRRRRSIVILGYGVCMLLTKVAVVVFTP</sequence>
<proteinExistence type="predicted"/>
<feature type="transmembrane region" description="Helical" evidence="1">
    <location>
        <begin position="93"/>
        <end position="113"/>
    </location>
</feature>
<gene>
    <name evidence="2" type="ORF">OPS25_10595</name>
</gene>
<keyword evidence="1" id="KW-0472">Membrane</keyword>
<evidence type="ECO:0000313" key="3">
    <source>
        <dbReference type="Proteomes" id="UP001142810"/>
    </source>
</evidence>
<evidence type="ECO:0000256" key="1">
    <source>
        <dbReference type="SAM" id="Phobius"/>
    </source>
</evidence>
<accession>A0ABT3P843</accession>
<name>A0ABT3P843_9ALTE</name>
<keyword evidence="1" id="KW-1133">Transmembrane helix</keyword>
<protein>
    <submittedName>
        <fullName evidence="2">Uncharacterized protein</fullName>
    </submittedName>
</protein>
<dbReference type="Proteomes" id="UP001142810">
    <property type="component" value="Unassembled WGS sequence"/>
</dbReference>
<reference evidence="2" key="1">
    <citation type="submission" date="2022-11" db="EMBL/GenBank/DDBJ databases">
        <title>Alteromonas sp. nov., isolated from sea water of the Qingdao.</title>
        <authorList>
            <person name="Wang Q."/>
        </authorList>
    </citation>
    <scope>NUCLEOTIDE SEQUENCE</scope>
    <source>
        <strain evidence="2">ASW11-7</strain>
    </source>
</reference>
<evidence type="ECO:0000313" key="2">
    <source>
        <dbReference type="EMBL" id="MCW8108941.1"/>
    </source>
</evidence>
<organism evidence="2 3">
    <name type="scientific">Alteromonas aquimaris</name>
    <dbReference type="NCBI Taxonomy" id="2998417"/>
    <lineage>
        <taxon>Bacteria</taxon>
        <taxon>Pseudomonadati</taxon>
        <taxon>Pseudomonadota</taxon>
        <taxon>Gammaproteobacteria</taxon>
        <taxon>Alteromonadales</taxon>
        <taxon>Alteromonadaceae</taxon>
        <taxon>Alteromonas/Salinimonas group</taxon>
        <taxon>Alteromonas</taxon>
    </lineage>
</organism>
<keyword evidence="3" id="KW-1185">Reference proteome</keyword>